<dbReference type="AlphaFoldDB" id="A0AAW2UGM5"/>
<evidence type="ECO:0000259" key="2">
    <source>
        <dbReference type="Pfam" id="PF07727"/>
    </source>
</evidence>
<name>A0AAW2UGM5_9LAMI</name>
<reference evidence="3" key="1">
    <citation type="submission" date="2020-06" db="EMBL/GenBank/DDBJ databases">
        <authorList>
            <person name="Li T."/>
            <person name="Hu X."/>
            <person name="Zhang T."/>
            <person name="Song X."/>
            <person name="Zhang H."/>
            <person name="Dai N."/>
            <person name="Sheng W."/>
            <person name="Hou X."/>
            <person name="Wei L."/>
        </authorList>
    </citation>
    <scope>NUCLEOTIDE SEQUENCE</scope>
    <source>
        <strain evidence="3">KEN1</strain>
        <tissue evidence="3">Leaf</tissue>
    </source>
</reference>
<sequence length="338" mass="37818">MAFVKKTGNGKFLDMGPSLSLGNFGPLTDLLAMEEKLSMIEKNKTWISVDRPEGRKVIGVNGCLEPSLMLMARSTSTKPGLWLKGMPKSLVSITLILLPLLLDWSQSGDKVYLLKKALYGLKQAPRAWYSKIDEHLSNLRFVKSLSEATLYVKHNGNETLIVSLYVDDLLVTENNTDHIQDFKQEMMKVFEMTDLGFMSYLLSMGKGKVFHLSEKVCKGNSEEVSDGGVQGSKHSNESKEKLSKEDGADKVDEGYFRSLIGCLMYVTAAKPDISSAISILSRFMHYTSELHLKAAKRVLRYVKGTSDFGVKFTRSKEFKLVGFFDNDWGGSIDDMRST</sequence>
<gene>
    <name evidence="3" type="ORF">Slati_3404700</name>
</gene>
<proteinExistence type="predicted"/>
<dbReference type="EMBL" id="JACGWN010000012">
    <property type="protein sequence ID" value="KAL0415728.1"/>
    <property type="molecule type" value="Genomic_DNA"/>
</dbReference>
<dbReference type="PANTHER" id="PTHR11439:SF503">
    <property type="entry name" value="CYSTEINE-RICH RLK (RECEPTOR-LIKE PROTEIN KINASE) 8"/>
    <property type="match status" value="1"/>
</dbReference>
<accession>A0AAW2UGM5</accession>
<dbReference type="InterPro" id="IPR013103">
    <property type="entry name" value="RVT_2"/>
</dbReference>
<evidence type="ECO:0000256" key="1">
    <source>
        <dbReference type="SAM" id="MobiDB-lite"/>
    </source>
</evidence>
<protein>
    <submittedName>
        <fullName evidence="3">Retrovirus-related Pol polyprotein from transposon RE1</fullName>
    </submittedName>
</protein>
<organism evidence="3">
    <name type="scientific">Sesamum latifolium</name>
    <dbReference type="NCBI Taxonomy" id="2727402"/>
    <lineage>
        <taxon>Eukaryota</taxon>
        <taxon>Viridiplantae</taxon>
        <taxon>Streptophyta</taxon>
        <taxon>Embryophyta</taxon>
        <taxon>Tracheophyta</taxon>
        <taxon>Spermatophyta</taxon>
        <taxon>Magnoliopsida</taxon>
        <taxon>eudicotyledons</taxon>
        <taxon>Gunneridae</taxon>
        <taxon>Pentapetalae</taxon>
        <taxon>asterids</taxon>
        <taxon>lamiids</taxon>
        <taxon>Lamiales</taxon>
        <taxon>Pedaliaceae</taxon>
        <taxon>Sesamum</taxon>
    </lineage>
</organism>
<dbReference type="InterPro" id="IPR043502">
    <property type="entry name" value="DNA/RNA_pol_sf"/>
</dbReference>
<feature type="region of interest" description="Disordered" evidence="1">
    <location>
        <begin position="221"/>
        <end position="246"/>
    </location>
</feature>
<dbReference type="Pfam" id="PF07727">
    <property type="entry name" value="RVT_2"/>
    <property type="match status" value="1"/>
</dbReference>
<feature type="compositionally biased region" description="Basic and acidic residues" evidence="1">
    <location>
        <begin position="234"/>
        <end position="246"/>
    </location>
</feature>
<dbReference type="SUPFAM" id="SSF56672">
    <property type="entry name" value="DNA/RNA polymerases"/>
    <property type="match status" value="1"/>
</dbReference>
<comment type="caution">
    <text evidence="3">The sequence shown here is derived from an EMBL/GenBank/DDBJ whole genome shotgun (WGS) entry which is preliminary data.</text>
</comment>
<reference evidence="3" key="2">
    <citation type="journal article" date="2024" name="Plant">
        <title>Genomic evolution and insights into agronomic trait innovations of Sesamum species.</title>
        <authorList>
            <person name="Miao H."/>
            <person name="Wang L."/>
            <person name="Qu L."/>
            <person name="Liu H."/>
            <person name="Sun Y."/>
            <person name="Le M."/>
            <person name="Wang Q."/>
            <person name="Wei S."/>
            <person name="Zheng Y."/>
            <person name="Lin W."/>
            <person name="Duan Y."/>
            <person name="Cao H."/>
            <person name="Xiong S."/>
            <person name="Wang X."/>
            <person name="Wei L."/>
            <person name="Li C."/>
            <person name="Ma Q."/>
            <person name="Ju M."/>
            <person name="Zhao R."/>
            <person name="Li G."/>
            <person name="Mu C."/>
            <person name="Tian Q."/>
            <person name="Mei H."/>
            <person name="Zhang T."/>
            <person name="Gao T."/>
            <person name="Zhang H."/>
        </authorList>
    </citation>
    <scope>NUCLEOTIDE SEQUENCE</scope>
    <source>
        <strain evidence="3">KEN1</strain>
    </source>
</reference>
<feature type="domain" description="Reverse transcriptase Ty1/copia-type" evidence="2">
    <location>
        <begin position="107"/>
        <end position="202"/>
    </location>
</feature>
<evidence type="ECO:0000313" key="3">
    <source>
        <dbReference type="EMBL" id="KAL0415728.1"/>
    </source>
</evidence>
<dbReference type="PANTHER" id="PTHR11439">
    <property type="entry name" value="GAG-POL-RELATED RETROTRANSPOSON"/>
    <property type="match status" value="1"/>
</dbReference>